<reference evidence="2" key="1">
    <citation type="submission" date="2018-12" db="EMBL/GenBank/DDBJ databases">
        <authorList>
            <person name="Sun L."/>
            <person name="Chen Z."/>
        </authorList>
    </citation>
    <scope>NUCLEOTIDE SEQUENCE [LARGE SCALE GENOMIC DNA]</scope>
    <source>
        <strain evidence="2">DSM 16012</strain>
    </source>
</reference>
<accession>A0A443J255</accession>
<dbReference type="Pfam" id="PF10737">
    <property type="entry name" value="GerPC"/>
    <property type="match status" value="1"/>
</dbReference>
<evidence type="ECO:0000313" key="2">
    <source>
        <dbReference type="EMBL" id="RWR14557.1"/>
    </source>
</evidence>
<dbReference type="EMBL" id="QYTU02000002">
    <property type="protein sequence ID" value="RWR14557.1"/>
    <property type="molecule type" value="Genomic_DNA"/>
</dbReference>
<organism evidence="2 3">
    <name type="scientific">Siminovitchia fortis</name>
    <dbReference type="NCBI Taxonomy" id="254758"/>
    <lineage>
        <taxon>Bacteria</taxon>
        <taxon>Bacillati</taxon>
        <taxon>Bacillota</taxon>
        <taxon>Bacilli</taxon>
        <taxon>Bacillales</taxon>
        <taxon>Bacillaceae</taxon>
        <taxon>Siminovitchia</taxon>
    </lineage>
</organism>
<name>A0A443J255_9BACI</name>
<dbReference type="InterPro" id="IPR019673">
    <property type="entry name" value="Spore_germination_GerPC"/>
</dbReference>
<keyword evidence="1" id="KW-0175">Coiled coil</keyword>
<evidence type="ECO:0000313" key="3">
    <source>
        <dbReference type="Proteomes" id="UP000273811"/>
    </source>
</evidence>
<keyword evidence="3" id="KW-1185">Reference proteome</keyword>
<feature type="coiled-coil region" evidence="1">
    <location>
        <begin position="17"/>
        <end position="44"/>
    </location>
</feature>
<evidence type="ECO:0000256" key="1">
    <source>
        <dbReference type="SAM" id="Coils"/>
    </source>
</evidence>
<sequence>MYKMQTNYTMQQLYFFIERQQKEITQLRKSIQFLTNELKQMKEKPAVTVERLEYKFDQLKVETLEGTLNIGINPADLDSVEDFSVPPGSQQTQAFVRHPDLYDETLEKLNHYIDNELDTLIKDTEKQIGRNLEEPYIDIIKEDIRKQIPARADHYLGFFSAQPGADLKEEELYEKVYKTLLADINKAVHGFISQIPNQQGGANPHGT</sequence>
<protein>
    <submittedName>
        <fullName evidence="2">Spore gernimation protein</fullName>
    </submittedName>
</protein>
<comment type="caution">
    <text evidence="2">The sequence shown here is derived from an EMBL/GenBank/DDBJ whole genome shotgun (WGS) entry which is preliminary data.</text>
</comment>
<dbReference type="OrthoDB" id="2991331at2"/>
<dbReference type="Proteomes" id="UP000273811">
    <property type="component" value="Unassembled WGS sequence"/>
</dbReference>
<proteinExistence type="predicted"/>
<dbReference type="AlphaFoldDB" id="A0A443J255"/>
<gene>
    <name evidence="2" type="ORF">D4N35_001905</name>
</gene>